<sequence>MLCPTLSQTFASIASYGFDAQLYLKPKYKMLFQRDFWTLGGVFGEVWGRERPVVS</sequence>
<reference evidence="1" key="2">
    <citation type="submission" date="2023-01" db="EMBL/GenBank/DDBJ databases">
        <title>Draft genome sequence of Litoribrevibacter albus strain NBRC 110071.</title>
        <authorList>
            <person name="Sun Q."/>
            <person name="Mori K."/>
        </authorList>
    </citation>
    <scope>NUCLEOTIDE SEQUENCE</scope>
    <source>
        <strain evidence="1">NBRC 110071</strain>
    </source>
</reference>
<protein>
    <submittedName>
        <fullName evidence="1">Uncharacterized protein</fullName>
    </submittedName>
</protein>
<keyword evidence="2" id="KW-1185">Reference proteome</keyword>
<gene>
    <name evidence="1" type="ORF">GCM10007876_18730</name>
</gene>
<dbReference type="RefSeq" id="WP_284381014.1">
    <property type="nucleotide sequence ID" value="NZ_BSNM01000013.1"/>
</dbReference>
<reference evidence="1" key="1">
    <citation type="journal article" date="2014" name="Int. J. Syst. Evol. Microbiol.">
        <title>Complete genome sequence of Corynebacterium casei LMG S-19264T (=DSM 44701T), isolated from a smear-ripened cheese.</title>
        <authorList>
            <consortium name="US DOE Joint Genome Institute (JGI-PGF)"/>
            <person name="Walter F."/>
            <person name="Albersmeier A."/>
            <person name="Kalinowski J."/>
            <person name="Ruckert C."/>
        </authorList>
    </citation>
    <scope>NUCLEOTIDE SEQUENCE</scope>
    <source>
        <strain evidence="1">NBRC 110071</strain>
    </source>
</reference>
<name>A0AA37W7I3_9GAMM</name>
<accession>A0AA37W7I3</accession>
<comment type="caution">
    <text evidence="1">The sequence shown here is derived from an EMBL/GenBank/DDBJ whole genome shotgun (WGS) entry which is preliminary data.</text>
</comment>
<dbReference type="AlphaFoldDB" id="A0AA37W7I3"/>
<evidence type="ECO:0000313" key="1">
    <source>
        <dbReference type="EMBL" id="GLQ31394.1"/>
    </source>
</evidence>
<dbReference type="EMBL" id="BSNM01000013">
    <property type="protein sequence ID" value="GLQ31394.1"/>
    <property type="molecule type" value="Genomic_DNA"/>
</dbReference>
<dbReference type="Proteomes" id="UP001161389">
    <property type="component" value="Unassembled WGS sequence"/>
</dbReference>
<proteinExistence type="predicted"/>
<organism evidence="1 2">
    <name type="scientific">Litoribrevibacter albus</name>
    <dbReference type="NCBI Taxonomy" id="1473156"/>
    <lineage>
        <taxon>Bacteria</taxon>
        <taxon>Pseudomonadati</taxon>
        <taxon>Pseudomonadota</taxon>
        <taxon>Gammaproteobacteria</taxon>
        <taxon>Oceanospirillales</taxon>
        <taxon>Oceanospirillaceae</taxon>
        <taxon>Litoribrevibacter</taxon>
    </lineage>
</organism>
<evidence type="ECO:0000313" key="2">
    <source>
        <dbReference type="Proteomes" id="UP001161389"/>
    </source>
</evidence>